<proteinExistence type="predicted"/>
<feature type="repeat" description="ANK" evidence="3">
    <location>
        <begin position="161"/>
        <end position="193"/>
    </location>
</feature>
<accession>A0A4W5ML61</accession>
<evidence type="ECO:0000256" key="1">
    <source>
        <dbReference type="ARBA" id="ARBA00022737"/>
    </source>
</evidence>
<evidence type="ECO:0000256" key="2">
    <source>
        <dbReference type="ARBA" id="ARBA00023043"/>
    </source>
</evidence>
<feature type="region of interest" description="Disordered" evidence="4">
    <location>
        <begin position="54"/>
        <end position="110"/>
    </location>
</feature>
<reference evidence="5" key="2">
    <citation type="submission" date="2025-08" db="UniProtKB">
        <authorList>
            <consortium name="Ensembl"/>
        </authorList>
    </citation>
    <scope>IDENTIFICATION</scope>
</reference>
<dbReference type="AlphaFoldDB" id="A0A4W5ML61"/>
<dbReference type="PANTHER" id="PTHR24171:SF8">
    <property type="entry name" value="BRCA1-ASSOCIATED RING DOMAIN PROTEIN 1"/>
    <property type="match status" value="1"/>
</dbReference>
<dbReference type="GeneTree" id="ENSGT00940000153956"/>
<dbReference type="Ensembl" id="ENSHHUT00000040724.1">
    <property type="protein sequence ID" value="ENSHHUP00000039187.1"/>
    <property type="gene ID" value="ENSHHUG00000024382.1"/>
</dbReference>
<dbReference type="GO" id="GO:0004842">
    <property type="term" value="F:ubiquitin-protein transferase activity"/>
    <property type="evidence" value="ECO:0007669"/>
    <property type="project" value="TreeGrafter"/>
</dbReference>
<dbReference type="SUPFAM" id="SSF48403">
    <property type="entry name" value="Ankyrin repeat"/>
    <property type="match status" value="1"/>
</dbReference>
<feature type="repeat" description="ANK" evidence="3">
    <location>
        <begin position="260"/>
        <end position="292"/>
    </location>
</feature>
<reference evidence="6" key="1">
    <citation type="submission" date="2018-06" db="EMBL/GenBank/DDBJ databases">
        <title>Genome assembly of Danube salmon.</title>
        <authorList>
            <person name="Macqueen D.J."/>
            <person name="Gundappa M.K."/>
        </authorList>
    </citation>
    <scope>NUCLEOTIDE SEQUENCE [LARGE SCALE GENOMIC DNA]</scope>
</reference>
<dbReference type="Proteomes" id="UP000314982">
    <property type="component" value="Unassembled WGS sequence"/>
</dbReference>
<reference evidence="5" key="3">
    <citation type="submission" date="2025-09" db="UniProtKB">
        <authorList>
            <consortium name="Ensembl"/>
        </authorList>
    </citation>
    <scope>IDENTIFICATION</scope>
</reference>
<dbReference type="PROSITE" id="PS50297">
    <property type="entry name" value="ANK_REP_REGION"/>
    <property type="match status" value="4"/>
</dbReference>
<feature type="repeat" description="ANK" evidence="3">
    <location>
        <begin position="227"/>
        <end position="259"/>
    </location>
</feature>
<organism evidence="5 6">
    <name type="scientific">Hucho hucho</name>
    <name type="common">huchen</name>
    <dbReference type="NCBI Taxonomy" id="62062"/>
    <lineage>
        <taxon>Eukaryota</taxon>
        <taxon>Metazoa</taxon>
        <taxon>Chordata</taxon>
        <taxon>Craniata</taxon>
        <taxon>Vertebrata</taxon>
        <taxon>Euteleostomi</taxon>
        <taxon>Actinopterygii</taxon>
        <taxon>Neopterygii</taxon>
        <taxon>Teleostei</taxon>
        <taxon>Protacanthopterygii</taxon>
        <taxon>Salmoniformes</taxon>
        <taxon>Salmonidae</taxon>
        <taxon>Salmoninae</taxon>
        <taxon>Hucho</taxon>
    </lineage>
</organism>
<dbReference type="GO" id="GO:0031436">
    <property type="term" value="C:BRCA1-BARD1 complex"/>
    <property type="evidence" value="ECO:0007669"/>
    <property type="project" value="TreeGrafter"/>
</dbReference>
<dbReference type="SMART" id="SM00248">
    <property type="entry name" value="ANK"/>
    <property type="match status" value="4"/>
</dbReference>
<evidence type="ECO:0000256" key="4">
    <source>
        <dbReference type="SAM" id="MobiDB-lite"/>
    </source>
</evidence>
<keyword evidence="2 3" id="KW-0040">ANK repeat</keyword>
<protein>
    <submittedName>
        <fullName evidence="5">Ankyrin repeat domain 2 (stretch responsive muscle)</fullName>
    </submittedName>
</protein>
<keyword evidence="1" id="KW-0677">Repeat</keyword>
<feature type="region of interest" description="Disordered" evidence="4">
    <location>
        <begin position="1"/>
        <end position="21"/>
    </location>
</feature>
<dbReference type="InterPro" id="IPR002110">
    <property type="entry name" value="Ankyrin_rpt"/>
</dbReference>
<dbReference type="PROSITE" id="PS50088">
    <property type="entry name" value="ANK_REPEAT"/>
    <property type="match status" value="4"/>
</dbReference>
<dbReference type="PRINTS" id="PR01415">
    <property type="entry name" value="ANKYRIN"/>
</dbReference>
<dbReference type="Pfam" id="PF12796">
    <property type="entry name" value="Ank_2"/>
    <property type="match status" value="2"/>
</dbReference>
<dbReference type="STRING" id="62062.ENSHHUP00000039187"/>
<dbReference type="PANTHER" id="PTHR24171">
    <property type="entry name" value="ANKYRIN REPEAT DOMAIN-CONTAINING PROTEIN 39-RELATED"/>
    <property type="match status" value="1"/>
</dbReference>
<dbReference type="GO" id="GO:0085020">
    <property type="term" value="P:protein K6-linked ubiquitination"/>
    <property type="evidence" value="ECO:0007669"/>
    <property type="project" value="TreeGrafter"/>
</dbReference>
<feature type="repeat" description="ANK" evidence="3">
    <location>
        <begin position="194"/>
        <end position="226"/>
    </location>
</feature>
<sequence>MSLAFQSGSIRPPGPPHHSCMEEDVQWATNVKAELDLKKSESRRVRAVKLGHIKWDTPEQEEPGSEPTNHNVESIQPEKRERNSFSEGKIVDQGGPESIKEICPRRKLKKKSGSSSKVAVDIPVLGPVDTFDFMKAATQGKLKVVEKYLEDGGDPNFSDELRRTALHFASIEGHSTVIQKLLEKGANINSKDRLESRAVHWACRGGSLAVIKVLQKHGADLNIRDKLMASPLHVATRTGHSDVVGHLLNSGAKINARDREGDTPLHDAVRLGRYKILKLLIVGGADTRLKNHEGFTAVEQVKEWQFDTKETLEKLDQLREVGLVPPLLPTQPDHQISLQP</sequence>
<name>A0A4W5ML61_9TELE</name>
<evidence type="ECO:0000256" key="3">
    <source>
        <dbReference type="PROSITE-ProRule" id="PRU00023"/>
    </source>
</evidence>
<evidence type="ECO:0000313" key="5">
    <source>
        <dbReference type="Ensembl" id="ENSHHUP00000039187.1"/>
    </source>
</evidence>
<dbReference type="InterPro" id="IPR036770">
    <property type="entry name" value="Ankyrin_rpt-contain_sf"/>
</dbReference>
<evidence type="ECO:0000313" key="6">
    <source>
        <dbReference type="Proteomes" id="UP000314982"/>
    </source>
</evidence>
<keyword evidence="6" id="KW-1185">Reference proteome</keyword>
<dbReference type="GO" id="GO:0070531">
    <property type="term" value="C:BRCA1-A complex"/>
    <property type="evidence" value="ECO:0007669"/>
    <property type="project" value="TreeGrafter"/>
</dbReference>
<dbReference type="Gene3D" id="1.25.40.20">
    <property type="entry name" value="Ankyrin repeat-containing domain"/>
    <property type="match status" value="2"/>
</dbReference>